<reference evidence="1 2" key="1">
    <citation type="submission" date="2016-12" db="EMBL/GenBank/DDBJ databases">
        <authorList>
            <person name="Song W.-J."/>
            <person name="Kurnit D.M."/>
        </authorList>
    </citation>
    <scope>NUCLEOTIDE SEQUENCE [LARGE SCALE GENOMIC DNA]</scope>
    <source>
        <strain evidence="1 2">STM7296</strain>
    </source>
</reference>
<dbReference type="STRING" id="1247936.BN2475_310141"/>
<sequence>MRGCEKISAMRMKLCSPAHKGVVADRPARWDRVLRANALEQSDPNLVKRGLCRCSRLYPVLME</sequence>
<name>A0A1N7S2U4_9BURK</name>
<accession>A0A1N7S2U4</accession>
<evidence type="ECO:0000313" key="2">
    <source>
        <dbReference type="Proteomes" id="UP000187012"/>
    </source>
</evidence>
<proteinExistence type="predicted"/>
<protein>
    <submittedName>
        <fullName evidence="1">Uncharacterized protein</fullName>
    </submittedName>
</protein>
<dbReference type="AlphaFoldDB" id="A0A1N7S2U4"/>
<dbReference type="EMBL" id="CYGX02000031">
    <property type="protein sequence ID" value="SIT41656.1"/>
    <property type="molecule type" value="Genomic_DNA"/>
</dbReference>
<gene>
    <name evidence="1" type="ORF">BN2475_310141</name>
</gene>
<evidence type="ECO:0000313" key="1">
    <source>
        <dbReference type="EMBL" id="SIT41656.1"/>
    </source>
</evidence>
<keyword evidence="2" id="KW-1185">Reference proteome</keyword>
<organism evidence="1 2">
    <name type="scientific">Paraburkholderia ribeironis</name>
    <dbReference type="NCBI Taxonomy" id="1247936"/>
    <lineage>
        <taxon>Bacteria</taxon>
        <taxon>Pseudomonadati</taxon>
        <taxon>Pseudomonadota</taxon>
        <taxon>Betaproteobacteria</taxon>
        <taxon>Burkholderiales</taxon>
        <taxon>Burkholderiaceae</taxon>
        <taxon>Paraburkholderia</taxon>
    </lineage>
</organism>
<dbReference type="Proteomes" id="UP000187012">
    <property type="component" value="Unassembled WGS sequence"/>
</dbReference>